<gene>
    <name evidence="1" type="ORF">SEUCBS140593_001618</name>
</gene>
<dbReference type="Proteomes" id="UP001642482">
    <property type="component" value="Unassembled WGS sequence"/>
</dbReference>
<comment type="caution">
    <text evidence="1">The sequence shown here is derived from an EMBL/GenBank/DDBJ whole genome shotgun (WGS) entry which is preliminary data.</text>
</comment>
<organism evidence="1 2">
    <name type="scientific">Sporothrix eucalyptigena</name>
    <dbReference type="NCBI Taxonomy" id="1812306"/>
    <lineage>
        <taxon>Eukaryota</taxon>
        <taxon>Fungi</taxon>
        <taxon>Dikarya</taxon>
        <taxon>Ascomycota</taxon>
        <taxon>Pezizomycotina</taxon>
        <taxon>Sordariomycetes</taxon>
        <taxon>Sordariomycetidae</taxon>
        <taxon>Ophiostomatales</taxon>
        <taxon>Ophiostomataceae</taxon>
        <taxon>Sporothrix</taxon>
    </lineage>
</organism>
<sequence length="135" mass="13928">MAMESLESLQAYLQGLMNLGGTTTTGRPLVQALFTAMDGTVNDINSVYTTLSSCKPQNIDDVVVAHPRATAPTAPCTVLASAQVKIDDIETQTVTAAAADPKTDLSPLKAKLDAAKADLQQAITGFTSSGVCGKA</sequence>
<reference evidence="1 2" key="1">
    <citation type="submission" date="2024-01" db="EMBL/GenBank/DDBJ databases">
        <authorList>
            <person name="Allen C."/>
            <person name="Tagirdzhanova G."/>
        </authorList>
    </citation>
    <scope>NUCLEOTIDE SEQUENCE [LARGE SCALE GENOMIC DNA]</scope>
</reference>
<name>A0ABP0AZP5_9PEZI</name>
<evidence type="ECO:0000313" key="2">
    <source>
        <dbReference type="Proteomes" id="UP001642482"/>
    </source>
</evidence>
<keyword evidence="2" id="KW-1185">Reference proteome</keyword>
<evidence type="ECO:0000313" key="1">
    <source>
        <dbReference type="EMBL" id="CAK7212773.1"/>
    </source>
</evidence>
<dbReference type="EMBL" id="CAWUHD010000009">
    <property type="protein sequence ID" value="CAK7212773.1"/>
    <property type="molecule type" value="Genomic_DNA"/>
</dbReference>
<proteinExistence type="predicted"/>
<protein>
    <submittedName>
        <fullName evidence="1">Uncharacterized protein</fullName>
    </submittedName>
</protein>
<accession>A0ABP0AZP5</accession>